<feature type="domain" description="C2H2-type" evidence="12">
    <location>
        <begin position="150"/>
        <end position="178"/>
    </location>
</feature>
<dbReference type="GO" id="GO:0008270">
    <property type="term" value="F:zinc ion binding"/>
    <property type="evidence" value="ECO:0007669"/>
    <property type="project" value="UniProtKB-KW"/>
</dbReference>
<accession>A0A8K0KDI6</accession>
<evidence type="ECO:0000256" key="7">
    <source>
        <dbReference type="ARBA" id="ARBA00023125"/>
    </source>
</evidence>
<evidence type="ECO:0000259" key="12">
    <source>
        <dbReference type="PROSITE" id="PS50157"/>
    </source>
</evidence>
<dbReference type="InterPro" id="IPR013087">
    <property type="entry name" value="Znf_C2H2_type"/>
</dbReference>
<feature type="domain" description="C2H2-type" evidence="12">
    <location>
        <begin position="121"/>
        <end position="149"/>
    </location>
</feature>
<evidence type="ECO:0000256" key="8">
    <source>
        <dbReference type="ARBA" id="ARBA00023163"/>
    </source>
</evidence>
<feature type="region of interest" description="Disordered" evidence="11">
    <location>
        <begin position="179"/>
        <end position="203"/>
    </location>
</feature>
<dbReference type="PANTHER" id="PTHR24404:SF114">
    <property type="entry name" value="KLUMPFUSS, ISOFORM B-RELATED"/>
    <property type="match status" value="1"/>
</dbReference>
<reference evidence="13" key="2">
    <citation type="submission" date="2017-10" db="EMBL/GenBank/DDBJ databases">
        <title>Ladona fulva Genome sequencing and assembly.</title>
        <authorList>
            <person name="Murali S."/>
            <person name="Richards S."/>
            <person name="Bandaranaike D."/>
            <person name="Bellair M."/>
            <person name="Blankenburg K."/>
            <person name="Chao H."/>
            <person name="Dinh H."/>
            <person name="Doddapaneni H."/>
            <person name="Dugan-Rocha S."/>
            <person name="Elkadiri S."/>
            <person name="Gnanaolivu R."/>
            <person name="Hernandez B."/>
            <person name="Skinner E."/>
            <person name="Javaid M."/>
            <person name="Lee S."/>
            <person name="Li M."/>
            <person name="Ming W."/>
            <person name="Munidasa M."/>
            <person name="Muniz J."/>
            <person name="Nguyen L."/>
            <person name="Hughes D."/>
            <person name="Osuji N."/>
            <person name="Pu L.-L."/>
            <person name="Puazo M."/>
            <person name="Qu C."/>
            <person name="Quiroz J."/>
            <person name="Raj R."/>
            <person name="Weissenberger G."/>
            <person name="Xin Y."/>
            <person name="Zou X."/>
            <person name="Han Y."/>
            <person name="Worley K."/>
            <person name="Muzny D."/>
            <person name="Gibbs R."/>
        </authorList>
    </citation>
    <scope>NUCLEOTIDE SEQUENCE</scope>
    <source>
        <strain evidence="13">Sampled in the wild</strain>
    </source>
</reference>
<dbReference type="OrthoDB" id="3156061at2759"/>
<evidence type="ECO:0000256" key="11">
    <source>
        <dbReference type="SAM" id="MobiDB-lite"/>
    </source>
</evidence>
<dbReference type="PANTHER" id="PTHR24404">
    <property type="entry name" value="ZINC FINGER PROTEIN"/>
    <property type="match status" value="1"/>
</dbReference>
<dbReference type="FunFam" id="3.30.160.60:FF:001532">
    <property type="entry name" value="Zinc finger protein 483"/>
    <property type="match status" value="1"/>
</dbReference>
<dbReference type="Pfam" id="PF00096">
    <property type="entry name" value="zf-C2H2"/>
    <property type="match status" value="4"/>
</dbReference>
<evidence type="ECO:0000256" key="2">
    <source>
        <dbReference type="ARBA" id="ARBA00022723"/>
    </source>
</evidence>
<dbReference type="Pfam" id="PF13912">
    <property type="entry name" value="zf-C2H2_6"/>
    <property type="match status" value="1"/>
</dbReference>
<dbReference type="AlphaFoldDB" id="A0A8K0KDI6"/>
<dbReference type="GO" id="GO:0000978">
    <property type="term" value="F:RNA polymerase II cis-regulatory region sequence-specific DNA binding"/>
    <property type="evidence" value="ECO:0007669"/>
    <property type="project" value="TreeGrafter"/>
</dbReference>
<dbReference type="PROSITE" id="PS00028">
    <property type="entry name" value="ZINC_FINGER_C2H2_1"/>
    <property type="match status" value="4"/>
</dbReference>
<keyword evidence="5" id="KW-0862">Zinc</keyword>
<dbReference type="FunFam" id="3.30.160.60:FF:000446">
    <property type="entry name" value="Zinc finger protein"/>
    <property type="match status" value="1"/>
</dbReference>
<dbReference type="InterPro" id="IPR036236">
    <property type="entry name" value="Znf_C2H2_sf"/>
</dbReference>
<organism evidence="13 14">
    <name type="scientific">Ladona fulva</name>
    <name type="common">Scarce chaser dragonfly</name>
    <name type="synonym">Libellula fulva</name>
    <dbReference type="NCBI Taxonomy" id="123851"/>
    <lineage>
        <taxon>Eukaryota</taxon>
        <taxon>Metazoa</taxon>
        <taxon>Ecdysozoa</taxon>
        <taxon>Arthropoda</taxon>
        <taxon>Hexapoda</taxon>
        <taxon>Insecta</taxon>
        <taxon>Pterygota</taxon>
        <taxon>Palaeoptera</taxon>
        <taxon>Odonata</taxon>
        <taxon>Epiprocta</taxon>
        <taxon>Anisoptera</taxon>
        <taxon>Libelluloidea</taxon>
        <taxon>Libellulidae</taxon>
        <taxon>Ladona</taxon>
    </lineage>
</organism>
<dbReference type="SMART" id="SM00355">
    <property type="entry name" value="ZnF_C2H2"/>
    <property type="match status" value="6"/>
</dbReference>
<dbReference type="FunFam" id="3.30.160.60:FF:000624">
    <property type="entry name" value="zinc finger protein 697"/>
    <property type="match status" value="1"/>
</dbReference>
<dbReference type="GO" id="GO:0005634">
    <property type="term" value="C:nucleus"/>
    <property type="evidence" value="ECO:0007669"/>
    <property type="project" value="UniProtKB-SubCell"/>
</dbReference>
<dbReference type="SUPFAM" id="SSF57667">
    <property type="entry name" value="beta-beta-alpha zinc fingers"/>
    <property type="match status" value="3"/>
</dbReference>
<keyword evidence="2" id="KW-0479">Metal-binding</keyword>
<name>A0A8K0KDI6_LADFU</name>
<keyword evidence="14" id="KW-1185">Reference proteome</keyword>
<dbReference type="InterPro" id="IPR050589">
    <property type="entry name" value="Ikaros_C2H2-ZF"/>
</dbReference>
<evidence type="ECO:0000256" key="1">
    <source>
        <dbReference type="ARBA" id="ARBA00004123"/>
    </source>
</evidence>
<comment type="caution">
    <text evidence="13">The sequence shown here is derived from an EMBL/GenBank/DDBJ whole genome shotgun (WGS) entry which is preliminary data.</text>
</comment>
<sequence>MKRHLGEKDHECTLCGKLFTRRDGLRKHLLCFHRGEKPFVCGVCGKRYKGHITQHARTHSEERPHVCPDCGAAFVQRSQLTVHRRIHTGEKPYECRVCKRAFAHSTALKLHVRRHTGEKPFKCLICGASFAQLPHLKKHMRCIHKSDKPYLCPAGCGRFFKTKNELEIHQEKDKCVKPEECGTSEQDPANLGDAVEDGEDKSSSLDMNALVDGVMDNKYAPYLNDVVFWIREVSQLYAYWHEFRKLQRVNSCEKVYEVLELKHRCVEGVNHPSVRWPVAFMRNTTELSATTG</sequence>
<keyword evidence="4 10" id="KW-0863">Zinc-finger</keyword>
<comment type="subcellular location">
    <subcellularLocation>
        <location evidence="1">Nucleus</location>
    </subcellularLocation>
</comment>
<evidence type="ECO:0000256" key="3">
    <source>
        <dbReference type="ARBA" id="ARBA00022737"/>
    </source>
</evidence>
<dbReference type="GO" id="GO:0003700">
    <property type="term" value="F:DNA-binding transcription factor activity"/>
    <property type="evidence" value="ECO:0007669"/>
    <property type="project" value="TreeGrafter"/>
</dbReference>
<feature type="domain" description="C2H2-type" evidence="12">
    <location>
        <begin position="65"/>
        <end position="92"/>
    </location>
</feature>
<keyword evidence="3" id="KW-0677">Repeat</keyword>
<dbReference type="FunFam" id="3.30.160.60:FF:001485">
    <property type="entry name" value="Krueppel-related zinc finger protein"/>
    <property type="match status" value="1"/>
</dbReference>
<feature type="domain" description="C2H2-type" evidence="12">
    <location>
        <begin position="39"/>
        <end position="64"/>
    </location>
</feature>
<evidence type="ECO:0000256" key="5">
    <source>
        <dbReference type="ARBA" id="ARBA00022833"/>
    </source>
</evidence>
<dbReference type="Gene3D" id="3.30.160.60">
    <property type="entry name" value="Classic Zinc Finger"/>
    <property type="match status" value="5"/>
</dbReference>
<dbReference type="Proteomes" id="UP000792457">
    <property type="component" value="Unassembled WGS sequence"/>
</dbReference>
<evidence type="ECO:0000313" key="14">
    <source>
        <dbReference type="Proteomes" id="UP000792457"/>
    </source>
</evidence>
<keyword evidence="9" id="KW-0539">Nucleus</keyword>
<keyword evidence="8" id="KW-0804">Transcription</keyword>
<proteinExistence type="predicted"/>
<dbReference type="GO" id="GO:0006357">
    <property type="term" value="P:regulation of transcription by RNA polymerase II"/>
    <property type="evidence" value="ECO:0007669"/>
    <property type="project" value="TreeGrafter"/>
</dbReference>
<reference evidence="13" key="1">
    <citation type="submission" date="2013-04" db="EMBL/GenBank/DDBJ databases">
        <authorList>
            <person name="Qu J."/>
            <person name="Murali S.C."/>
            <person name="Bandaranaike D."/>
            <person name="Bellair M."/>
            <person name="Blankenburg K."/>
            <person name="Chao H."/>
            <person name="Dinh H."/>
            <person name="Doddapaneni H."/>
            <person name="Downs B."/>
            <person name="Dugan-Rocha S."/>
            <person name="Elkadiri S."/>
            <person name="Gnanaolivu R.D."/>
            <person name="Hernandez B."/>
            <person name="Javaid M."/>
            <person name="Jayaseelan J.C."/>
            <person name="Lee S."/>
            <person name="Li M."/>
            <person name="Ming W."/>
            <person name="Munidasa M."/>
            <person name="Muniz J."/>
            <person name="Nguyen L."/>
            <person name="Ongeri F."/>
            <person name="Osuji N."/>
            <person name="Pu L.-L."/>
            <person name="Puazo M."/>
            <person name="Qu C."/>
            <person name="Quiroz J."/>
            <person name="Raj R."/>
            <person name="Weissenberger G."/>
            <person name="Xin Y."/>
            <person name="Zou X."/>
            <person name="Han Y."/>
            <person name="Richards S."/>
            <person name="Worley K."/>
            <person name="Muzny D."/>
            <person name="Gibbs R."/>
        </authorList>
    </citation>
    <scope>NUCLEOTIDE SEQUENCE</scope>
    <source>
        <strain evidence="13">Sampled in the wild</strain>
    </source>
</reference>
<keyword evidence="7" id="KW-0238">DNA-binding</keyword>
<feature type="domain" description="C2H2-type" evidence="12">
    <location>
        <begin position="93"/>
        <end position="120"/>
    </location>
</feature>
<evidence type="ECO:0000313" key="13">
    <source>
        <dbReference type="EMBL" id="KAG8232982.1"/>
    </source>
</evidence>
<dbReference type="PROSITE" id="PS50157">
    <property type="entry name" value="ZINC_FINGER_C2H2_2"/>
    <property type="match status" value="6"/>
</dbReference>
<keyword evidence="6" id="KW-0805">Transcription regulation</keyword>
<gene>
    <name evidence="13" type="ORF">J437_LFUL012629</name>
</gene>
<protein>
    <recommendedName>
        <fullName evidence="12">C2H2-type domain-containing protein</fullName>
    </recommendedName>
</protein>
<evidence type="ECO:0000256" key="9">
    <source>
        <dbReference type="ARBA" id="ARBA00023242"/>
    </source>
</evidence>
<evidence type="ECO:0000256" key="10">
    <source>
        <dbReference type="PROSITE-ProRule" id="PRU00042"/>
    </source>
</evidence>
<evidence type="ECO:0000256" key="4">
    <source>
        <dbReference type="ARBA" id="ARBA00022771"/>
    </source>
</evidence>
<evidence type="ECO:0000256" key="6">
    <source>
        <dbReference type="ARBA" id="ARBA00023015"/>
    </source>
</evidence>
<feature type="domain" description="C2H2-type" evidence="12">
    <location>
        <begin position="10"/>
        <end position="38"/>
    </location>
</feature>
<dbReference type="EMBL" id="KZ308677">
    <property type="protein sequence ID" value="KAG8232982.1"/>
    <property type="molecule type" value="Genomic_DNA"/>
</dbReference>